<evidence type="ECO:0000313" key="1">
    <source>
        <dbReference type="EMBL" id="AVP40342.1"/>
    </source>
</evidence>
<dbReference type="KEGG" id="vg:54990090"/>
<dbReference type="Pfam" id="PF23937">
    <property type="entry name" value="DUF7272"/>
    <property type="match status" value="1"/>
</dbReference>
<evidence type="ECO:0000313" key="2">
    <source>
        <dbReference type="Proteomes" id="UP000241797"/>
    </source>
</evidence>
<sequence>MRKNIQDRINELKQSKKVDSLPEGAHEKIEHQNYTKETMINNLFKDSTSDFIGDFEGLKKNEQANLLYIHVDKYASEFYDIPQGSYIALGKEPVDLEDYILEVEDMGEEPISKDTLDYVNNCELLFRIGDDSITQGEMVQKLEEGLKVKEVEDIGDNKILMSNAKVDYLEIVDQNYFDNRIDEVLSRYKELTNPDEDIKRSLKYKELLEGNKKMVFCPIIDREVYIFEGEK</sequence>
<reference evidence="1 2" key="1">
    <citation type="submission" date="2018-03" db="EMBL/GenBank/DDBJ databases">
        <title>Isolation, the biological characteristics and genomics of two new strains of lysate Staphylococcus aureus phage.</title>
        <authorList>
            <person name="Jin X."/>
            <person name="Zhang C."/>
        </authorList>
    </citation>
    <scope>NUCLEOTIDE SEQUENCE [LARGE SCALE GENOMIC DNA]</scope>
</reference>
<protein>
    <submittedName>
        <fullName evidence="1">Uncharacterized protein</fullName>
    </submittedName>
</protein>
<dbReference type="GeneID" id="54990090"/>
<dbReference type="RefSeq" id="YP_009799601.1">
    <property type="nucleotide sequence ID" value="NC_047945.1"/>
</dbReference>
<organism evidence="1 2">
    <name type="scientific">Staphylococcus phage phiSA_BS1</name>
    <dbReference type="NCBI Taxonomy" id="2126734"/>
    <lineage>
        <taxon>Viruses</taxon>
        <taxon>Duplodnaviria</taxon>
        <taxon>Heunggongvirae</taxon>
        <taxon>Uroviricota</taxon>
        <taxon>Caudoviricetes</taxon>
        <taxon>Herelleviridae</taxon>
        <taxon>Twortvirinae</taxon>
        <taxon>Baoshanvirus</taxon>
        <taxon>Baoshanvirus BS1</taxon>
    </lineage>
</organism>
<name>A0A2P1MXQ1_9CAUD</name>
<dbReference type="Proteomes" id="UP000241797">
    <property type="component" value="Segment"/>
</dbReference>
<proteinExistence type="predicted"/>
<keyword evidence="2" id="KW-1185">Reference proteome</keyword>
<dbReference type="InterPro" id="IPR055696">
    <property type="entry name" value="DUF7272"/>
</dbReference>
<dbReference type="EMBL" id="MH078572">
    <property type="protein sequence ID" value="AVP40342.1"/>
    <property type="molecule type" value="Genomic_DNA"/>
</dbReference>
<accession>A0A2P1MXQ1</accession>